<dbReference type="RefSeq" id="WP_258293678.1">
    <property type="nucleotide sequence ID" value="NZ_JANKJG010000003.1"/>
</dbReference>
<proteinExistence type="predicted"/>
<evidence type="ECO:0000313" key="3">
    <source>
        <dbReference type="Proteomes" id="UP001165396"/>
    </source>
</evidence>
<reference evidence="2" key="1">
    <citation type="submission" date="2022-07" db="EMBL/GenBank/DDBJ databases">
        <title>Pseudosulfitobacter sp. strain AP-MA-4, whole genome sequence.</title>
        <authorList>
            <person name="Jiang Y."/>
        </authorList>
    </citation>
    <scope>NUCLEOTIDE SEQUENCE</scope>
    <source>
        <strain evidence="2">AP-MA-4</strain>
    </source>
</reference>
<dbReference type="PANTHER" id="PTHR47623:SF1">
    <property type="entry name" value="OS09G0287300 PROTEIN"/>
    <property type="match status" value="1"/>
</dbReference>
<organism evidence="2 3">
    <name type="scientific">Pseudosulfitobacter koreensis</name>
    <dbReference type="NCBI Taxonomy" id="2968472"/>
    <lineage>
        <taxon>Bacteria</taxon>
        <taxon>Pseudomonadati</taxon>
        <taxon>Pseudomonadota</taxon>
        <taxon>Alphaproteobacteria</taxon>
        <taxon>Rhodobacterales</taxon>
        <taxon>Roseobacteraceae</taxon>
        <taxon>Pseudosulfitobacter</taxon>
    </lineage>
</organism>
<dbReference type="InterPro" id="IPR013078">
    <property type="entry name" value="His_Pase_superF_clade-1"/>
</dbReference>
<dbReference type="CDD" id="cd07067">
    <property type="entry name" value="HP_PGM_like"/>
    <property type="match status" value="1"/>
</dbReference>
<dbReference type="SMART" id="SM00855">
    <property type="entry name" value="PGAM"/>
    <property type="match status" value="1"/>
</dbReference>
<protein>
    <submittedName>
        <fullName evidence="2">Histidine phosphatase family protein</fullName>
    </submittedName>
</protein>
<keyword evidence="3" id="KW-1185">Reference proteome</keyword>
<dbReference type="EMBL" id="JANKJG010000003">
    <property type="protein sequence ID" value="MCR8826007.1"/>
    <property type="molecule type" value="Genomic_DNA"/>
</dbReference>
<dbReference type="PANTHER" id="PTHR47623">
    <property type="entry name" value="OS09G0287300 PROTEIN"/>
    <property type="match status" value="1"/>
</dbReference>
<sequence>MTCTLILMRHAKSDWNHTDLSDHSRPLNPRGRDGATAMGHWLRDRGHVPDAALVSSATRTTETFQRLGFDVPVQNTGDLYMKSSDTMFGMLRKATAPVILMVGHNPGIGEMAWRLCATRPDHPRFADYPTCATLVVQFDAQGWNDIGWHTGQPIDFAIPGDIL</sequence>
<dbReference type="SUPFAM" id="SSF53254">
    <property type="entry name" value="Phosphoglycerate mutase-like"/>
    <property type="match status" value="1"/>
</dbReference>
<accession>A0ABT1YYP2</accession>
<dbReference type="Pfam" id="PF00300">
    <property type="entry name" value="His_Phos_1"/>
    <property type="match status" value="1"/>
</dbReference>
<gene>
    <name evidence="2" type="ORF">NTA49_05605</name>
</gene>
<name>A0ABT1YYP2_9RHOB</name>
<feature type="compositionally biased region" description="Basic and acidic residues" evidence="1">
    <location>
        <begin position="17"/>
        <end position="33"/>
    </location>
</feature>
<evidence type="ECO:0000313" key="2">
    <source>
        <dbReference type="EMBL" id="MCR8826007.1"/>
    </source>
</evidence>
<dbReference type="InterPro" id="IPR029033">
    <property type="entry name" value="His_PPase_superfam"/>
</dbReference>
<evidence type="ECO:0000256" key="1">
    <source>
        <dbReference type="SAM" id="MobiDB-lite"/>
    </source>
</evidence>
<comment type="caution">
    <text evidence="2">The sequence shown here is derived from an EMBL/GenBank/DDBJ whole genome shotgun (WGS) entry which is preliminary data.</text>
</comment>
<dbReference type="Gene3D" id="3.40.50.1240">
    <property type="entry name" value="Phosphoglycerate mutase-like"/>
    <property type="match status" value="1"/>
</dbReference>
<dbReference type="Proteomes" id="UP001165396">
    <property type="component" value="Unassembled WGS sequence"/>
</dbReference>
<feature type="region of interest" description="Disordered" evidence="1">
    <location>
        <begin position="17"/>
        <end position="36"/>
    </location>
</feature>